<dbReference type="AlphaFoldDB" id="A0A4Z1KI20"/>
<evidence type="ECO:0000256" key="1">
    <source>
        <dbReference type="SAM" id="Phobius"/>
    </source>
</evidence>
<name>A0A4Z1KI20_9HELO</name>
<keyword evidence="1" id="KW-1133">Transmembrane helix</keyword>
<comment type="caution">
    <text evidence="2">The sequence shown here is derived from an EMBL/GenBank/DDBJ whole genome shotgun (WGS) entry which is preliminary data.</text>
</comment>
<accession>A0A4Z1KI20</accession>
<protein>
    <recommendedName>
        <fullName evidence="4">Transmembrane protein</fullName>
    </recommendedName>
</protein>
<organism evidence="2 3">
    <name type="scientific">Botrytis porri</name>
    <dbReference type="NCBI Taxonomy" id="87229"/>
    <lineage>
        <taxon>Eukaryota</taxon>
        <taxon>Fungi</taxon>
        <taxon>Dikarya</taxon>
        <taxon>Ascomycota</taxon>
        <taxon>Pezizomycotina</taxon>
        <taxon>Leotiomycetes</taxon>
        <taxon>Helotiales</taxon>
        <taxon>Sclerotiniaceae</taxon>
        <taxon>Botrytis</taxon>
    </lineage>
</organism>
<keyword evidence="1" id="KW-0812">Transmembrane</keyword>
<gene>
    <name evidence="2" type="ORF">BPOR_0372g00110</name>
</gene>
<evidence type="ECO:0008006" key="4">
    <source>
        <dbReference type="Google" id="ProtNLM"/>
    </source>
</evidence>
<dbReference type="EMBL" id="PQXO01000371">
    <property type="protein sequence ID" value="TGO85707.1"/>
    <property type="molecule type" value="Genomic_DNA"/>
</dbReference>
<reference evidence="2 3" key="1">
    <citation type="submission" date="2017-12" db="EMBL/GenBank/DDBJ databases">
        <title>Comparative genomics of Botrytis spp.</title>
        <authorList>
            <person name="Valero-Jimenez C.A."/>
            <person name="Tapia P."/>
            <person name="Veloso J."/>
            <person name="Silva-Moreno E."/>
            <person name="Staats M."/>
            <person name="Valdes J.H."/>
            <person name="Van Kan J.A.L."/>
        </authorList>
    </citation>
    <scope>NUCLEOTIDE SEQUENCE [LARGE SCALE GENOMIC DNA]</scope>
    <source>
        <strain evidence="2 3">MUCL3349</strain>
    </source>
</reference>
<evidence type="ECO:0000313" key="2">
    <source>
        <dbReference type="EMBL" id="TGO85707.1"/>
    </source>
</evidence>
<keyword evidence="1" id="KW-0472">Membrane</keyword>
<proteinExistence type="predicted"/>
<dbReference type="Proteomes" id="UP000297280">
    <property type="component" value="Unassembled WGS sequence"/>
</dbReference>
<sequence length="102" mass="11802">MSQFEWKHQHDELDVIFWFGSPPIVTVTWIMYYYDIGILKYGTWMGVVGVGDRELGCAIVGEMDGYGFLCIEYAFILARRSLRIIDACSFDSRKRNCVVTMV</sequence>
<keyword evidence="3" id="KW-1185">Reference proteome</keyword>
<evidence type="ECO:0000313" key="3">
    <source>
        <dbReference type="Proteomes" id="UP000297280"/>
    </source>
</evidence>
<feature type="transmembrane region" description="Helical" evidence="1">
    <location>
        <begin position="15"/>
        <end position="34"/>
    </location>
</feature>